<dbReference type="AlphaFoldDB" id="A0A9K3CQB3"/>
<keyword evidence="4" id="KW-0326">Glycosidase</keyword>
<evidence type="ECO:0000256" key="1">
    <source>
        <dbReference type="ARBA" id="ARBA00005652"/>
    </source>
</evidence>
<dbReference type="Gene3D" id="3.20.20.80">
    <property type="entry name" value="Glycosidases"/>
    <property type="match status" value="1"/>
</dbReference>
<evidence type="ECO:0000256" key="2">
    <source>
        <dbReference type="ARBA" id="ARBA00023277"/>
    </source>
</evidence>
<gene>
    <name evidence="5" type="ORF">KIPB_002134</name>
</gene>
<dbReference type="PANTHER" id="PTHR31352">
    <property type="entry name" value="BETA-AMYLASE 1, CHLOROPLASTIC"/>
    <property type="match status" value="1"/>
</dbReference>
<keyword evidence="3 4" id="KW-0624">Polysaccharide degradation</keyword>
<dbReference type="OrthoDB" id="1660156at2759"/>
<sequence length="476" mass="52998">HPEWTSPPTDAGGYNTNPPSSVDFFQSGYKSEYGVAFLTWYSQRLIDHGSKILAKAEAVFGDRVDLAMKIAGIHWWYGDATHAAELTAGYYNLYGQSGYAPIARMFGQYNARFDFTCLEMTDAQQAGSNAACMPVELVHQTMDDAAGLTPYCGENALARYDWSAYATIEEAIQYRLYNFKAFTYLRMDDTFMQSSNLQTFEAFVGDVHSQPYSWHHTDTICLSPLFKRNDMPYITPWKPAYDAFTAHVKTLEGVPLLSNYPSIERVIKALLTFHRTLVNSTPEADTPYGNNVCIGMPCMPQGLPKDLLKALPKDLGKSLHKTPLVHPESNKPYAAYLTVFLLAAEDLDRASELLAFHMQQALFMNVPVAIVREGVQEGLDLSSLGFVPHGSLLVKWPEAVDAVGPSQETLDALLSETPFAPSTDRTGHIHRVFLPDHGVYLSAALNFIALNFEDDGVFNLCFPEQTERYPPLPTPS</sequence>
<keyword evidence="2 4" id="KW-0119">Carbohydrate metabolism</keyword>
<feature type="non-terminal residue" evidence="5">
    <location>
        <position position="476"/>
    </location>
</feature>
<dbReference type="Pfam" id="PF01373">
    <property type="entry name" value="Glyco_hydro_14"/>
    <property type="match status" value="1"/>
</dbReference>
<accession>A0A9K3CQB3</accession>
<organism evidence="5 6">
    <name type="scientific">Kipferlia bialata</name>
    <dbReference type="NCBI Taxonomy" id="797122"/>
    <lineage>
        <taxon>Eukaryota</taxon>
        <taxon>Metamonada</taxon>
        <taxon>Carpediemonas-like organisms</taxon>
        <taxon>Kipferlia</taxon>
    </lineage>
</organism>
<dbReference type="SUPFAM" id="SSF51445">
    <property type="entry name" value="(Trans)glycosidases"/>
    <property type="match status" value="1"/>
</dbReference>
<keyword evidence="6" id="KW-1185">Reference proteome</keyword>
<protein>
    <recommendedName>
        <fullName evidence="4">Beta-amylase</fullName>
        <ecNumber evidence="4">3.2.1.2</ecNumber>
    </recommendedName>
</protein>
<comment type="caution">
    <text evidence="5">The sequence shown here is derived from an EMBL/GenBank/DDBJ whole genome shotgun (WGS) entry which is preliminary data.</text>
</comment>
<dbReference type="PRINTS" id="PR00750">
    <property type="entry name" value="BETAAMYLASE"/>
</dbReference>
<proteinExistence type="inferred from homology"/>
<dbReference type="PANTHER" id="PTHR31352:SF1">
    <property type="entry name" value="BETA-AMYLASE 3, CHLOROPLASTIC"/>
    <property type="match status" value="1"/>
</dbReference>
<evidence type="ECO:0000256" key="3">
    <source>
        <dbReference type="ARBA" id="ARBA00023326"/>
    </source>
</evidence>
<keyword evidence="4 5" id="KW-0378">Hydrolase</keyword>
<evidence type="ECO:0000313" key="5">
    <source>
        <dbReference type="EMBL" id="GIQ81211.1"/>
    </source>
</evidence>
<dbReference type="Proteomes" id="UP000265618">
    <property type="component" value="Unassembled WGS sequence"/>
</dbReference>
<dbReference type="EMBL" id="BDIP01000333">
    <property type="protein sequence ID" value="GIQ81211.1"/>
    <property type="molecule type" value="Genomic_DNA"/>
</dbReference>
<comment type="catalytic activity">
    <reaction evidence="4">
        <text>Hydrolysis of (1-&gt;4)-alpha-D-glucosidic linkages in polysaccharides so as to remove successive maltose units from the non-reducing ends of the chains.</text>
        <dbReference type="EC" id="3.2.1.2"/>
    </reaction>
</comment>
<dbReference type="InterPro" id="IPR001554">
    <property type="entry name" value="Glyco_hydro_14"/>
</dbReference>
<dbReference type="GO" id="GO:0000272">
    <property type="term" value="P:polysaccharide catabolic process"/>
    <property type="evidence" value="ECO:0007669"/>
    <property type="project" value="UniProtKB-KW"/>
</dbReference>
<evidence type="ECO:0000256" key="4">
    <source>
        <dbReference type="RuleBase" id="RU000509"/>
    </source>
</evidence>
<name>A0A9K3CQB3_9EUKA</name>
<dbReference type="InterPro" id="IPR017853">
    <property type="entry name" value="GH"/>
</dbReference>
<comment type="similarity">
    <text evidence="1 4">Belongs to the glycosyl hydrolase 14 family.</text>
</comment>
<reference evidence="5 6" key="1">
    <citation type="journal article" date="2018" name="PLoS ONE">
        <title>The draft genome of Kipferlia bialata reveals reductive genome evolution in fornicate parasites.</title>
        <authorList>
            <person name="Tanifuji G."/>
            <person name="Takabayashi S."/>
            <person name="Kume K."/>
            <person name="Takagi M."/>
            <person name="Nakayama T."/>
            <person name="Kamikawa R."/>
            <person name="Inagaki Y."/>
            <person name="Hashimoto T."/>
        </authorList>
    </citation>
    <scope>NUCLEOTIDE SEQUENCE [LARGE SCALE GENOMIC DNA]</scope>
    <source>
        <strain evidence="5">NY0173</strain>
    </source>
</reference>
<evidence type="ECO:0000313" key="6">
    <source>
        <dbReference type="Proteomes" id="UP000265618"/>
    </source>
</evidence>
<dbReference type="EC" id="3.2.1.2" evidence="4"/>
<dbReference type="GO" id="GO:0016161">
    <property type="term" value="F:beta-amylase activity"/>
    <property type="evidence" value="ECO:0007669"/>
    <property type="project" value="UniProtKB-EC"/>
</dbReference>